<dbReference type="CDD" id="cd00063">
    <property type="entry name" value="FN3"/>
    <property type="match status" value="1"/>
</dbReference>
<dbReference type="PRINTS" id="PR00633">
    <property type="entry name" value="RCCNDNSATION"/>
</dbReference>
<dbReference type="InterPro" id="IPR000408">
    <property type="entry name" value="Reg_chr_condens"/>
</dbReference>
<evidence type="ECO:0000259" key="3">
    <source>
        <dbReference type="PROSITE" id="PS50853"/>
    </source>
</evidence>
<dbReference type="Pfam" id="PF00041">
    <property type="entry name" value="fn3"/>
    <property type="match status" value="1"/>
</dbReference>
<dbReference type="Pfam" id="PF25390">
    <property type="entry name" value="WD40_RLD"/>
    <property type="match status" value="1"/>
</dbReference>
<dbReference type="PANTHER" id="PTHR22870:SF408">
    <property type="entry name" value="OS09G0560450 PROTEIN"/>
    <property type="match status" value="1"/>
</dbReference>
<comment type="caution">
    <text evidence="4">The sequence shown here is derived from an EMBL/GenBank/DDBJ whole genome shotgun (WGS) entry which is preliminary data.</text>
</comment>
<dbReference type="InterPro" id="IPR036116">
    <property type="entry name" value="FN3_sf"/>
</dbReference>
<feature type="chain" id="PRO_5030779461" evidence="2">
    <location>
        <begin position="38"/>
        <end position="1385"/>
    </location>
</feature>
<dbReference type="InterPro" id="IPR051210">
    <property type="entry name" value="Ub_ligase/GEF_domain"/>
</dbReference>
<dbReference type="Pfam" id="PF13540">
    <property type="entry name" value="RCC1_2"/>
    <property type="match status" value="1"/>
</dbReference>
<accession>A0A7X0PHR2</accession>
<dbReference type="InterPro" id="IPR058923">
    <property type="entry name" value="RCC1-like_dom"/>
</dbReference>
<sequence>MAGPLAGRRAATPLAMLLLWLVMAWLLLLSAATPARAQGAVPASVLGQPVQQVSAGTIHTCAVTAAGGALCWGYNGQGQLGDGSMVGKTTPQPVTGLASGVAAIAAGAQHTCALTTAGGVQCWGWNADGQLGDGSAINRTTPQPVTGLASGVAAIVVGADHTCALTTAGAVQCWGKNANGQLGDGSTTNKTTPQPVPGLASGVAAIAAGIQHTCALTTAGAVQCWGGNADGQLGDGSTTNKTTPQPVTGLASGVAAIATGTYHTCALTTAGAMQCWGKNAYGRLGDGSTTNKSTPQPVTGLASGVAAIAAGGDHTCALTTAGAAQCWGYNFYGQLGDGSTTDKATPQAVTGLASGVAAIVAGDSHTCALTTAGAVRCWGYNDDGELGDGSTTQKSTPQPVAVLAGGVAATAPGIGHSCALTTAGGVQCWGSNAQGQLGDGSTTSKTTPQPVPGLASGVAAIALGGGHTCALTTAGGVLCWGYNVAGQLGDGSTANKTTPQPVTGLASGVAAIAAGATHTCALTTTGAVLCWGYNALGQLGDGSTANKTTPQPVPALASGVAAIAAGIQHTCALTTAGGVQCWGFNASGQLGDGSTANKTTPQPVTGLASGVAAIAAGVDHTCARTTAGGVQCWGKNNFGQLGDGSTTNQTTPQPVPALASGVAAITTGAYHNCALTTAGGVQCWGKYDYGQLGDGSTANKTTPEPVPGLASGVAAIAVPGASHSCALTTAGAVQCWGSNGSGQLGNGSTVSRSVPTRIATAQTIDLPAPFAAPVPGATATLSATASSGLAVAFESFTPDVCTVSGTTLTVLAGKAGHWCGVLASQAGGAGADAAYFAAAPTRARLLLVPDVPGAPTAVTATAGDGQARVVWTAPASDGGSAITAYTVTAVTNPAKTCTVNTGSPLPTTCTVPGLVNGSAYTFVVKATNGVGDSAASAASAAVTPAEAPASGPSAPTPVQVNQPGSTITITNPSVPIVVGPGAGGATIVLPGTGTTPVTLQVTVNGQPLTVTALPGTQLQVAQVNGQSVLVLVVLQGWASMTSSAVGQPLVLAGEVLLSAGSAGTAIEAQPLTVAVLVGSLVPPAGSLPQVGRTGLLAGEKLQVNERGALVAIALGSLKGDTTQPGDAMAFANLPASTTVDGAAYARLGGAVARLSGASLAQGLEIAPSGVVLVRSGAQVYQLLPVQPIAIDATLPDGITFTPLGLLRWVRGGVVLQFVPAVADLAGLANAITALLPDARTKLGAEGVLQLRTGGHTYVLRPDWTGGGPATTGAPQIGVDEQGRIYLQAGQGARQLLLPALLSPVQANTLLTTALPGSVVAMQPASSDGAMVLTLAGQTWRLVPQWVLPEGNAAQVPAPTATWWMGADGVLYLKLGAQVQGVRITD</sequence>
<dbReference type="RefSeq" id="WP_184861922.1">
    <property type="nucleotide sequence ID" value="NZ_JACHLK010000011.1"/>
</dbReference>
<dbReference type="SMART" id="SM00060">
    <property type="entry name" value="FN3"/>
    <property type="match status" value="1"/>
</dbReference>
<keyword evidence="2" id="KW-0732">Signal</keyword>
<dbReference type="InterPro" id="IPR009091">
    <property type="entry name" value="RCC1/BLIP-II"/>
</dbReference>
<proteinExistence type="predicted"/>
<protein>
    <submittedName>
        <fullName evidence="4">Alpha-tubulin suppressor-like RCC1 family protein</fullName>
    </submittedName>
</protein>
<evidence type="ECO:0000313" key="5">
    <source>
        <dbReference type="Proteomes" id="UP000575083"/>
    </source>
</evidence>
<organism evidence="4 5">
    <name type="scientific">Acidovorax soli</name>
    <dbReference type="NCBI Taxonomy" id="592050"/>
    <lineage>
        <taxon>Bacteria</taxon>
        <taxon>Pseudomonadati</taxon>
        <taxon>Pseudomonadota</taxon>
        <taxon>Betaproteobacteria</taxon>
        <taxon>Burkholderiales</taxon>
        <taxon>Comamonadaceae</taxon>
        <taxon>Acidovorax</taxon>
    </lineage>
</organism>
<evidence type="ECO:0000256" key="1">
    <source>
        <dbReference type="ARBA" id="ARBA00022737"/>
    </source>
</evidence>
<evidence type="ECO:0000313" key="4">
    <source>
        <dbReference type="EMBL" id="MBB6562173.1"/>
    </source>
</evidence>
<dbReference type="PANTHER" id="PTHR22870">
    <property type="entry name" value="REGULATOR OF CHROMOSOME CONDENSATION"/>
    <property type="match status" value="1"/>
</dbReference>
<gene>
    <name evidence="4" type="ORF">HNP48_004882</name>
</gene>
<dbReference type="Gene3D" id="2.130.10.30">
    <property type="entry name" value="Regulator of chromosome condensation 1/beta-lactamase-inhibitor protein II"/>
    <property type="match status" value="4"/>
</dbReference>
<dbReference type="SUPFAM" id="SSF50985">
    <property type="entry name" value="RCC1/BLIP-II"/>
    <property type="match status" value="3"/>
</dbReference>
<dbReference type="PROSITE" id="PS50853">
    <property type="entry name" value="FN3"/>
    <property type="match status" value="1"/>
</dbReference>
<dbReference type="Gene3D" id="2.60.40.10">
    <property type="entry name" value="Immunoglobulins"/>
    <property type="match status" value="1"/>
</dbReference>
<dbReference type="PROSITE" id="PS50012">
    <property type="entry name" value="RCC1_3"/>
    <property type="match status" value="14"/>
</dbReference>
<dbReference type="Pfam" id="PF00415">
    <property type="entry name" value="RCC1"/>
    <property type="match status" value="5"/>
</dbReference>
<dbReference type="InterPro" id="IPR003961">
    <property type="entry name" value="FN3_dom"/>
</dbReference>
<dbReference type="InterPro" id="IPR013783">
    <property type="entry name" value="Ig-like_fold"/>
</dbReference>
<dbReference type="SUPFAM" id="SSF49265">
    <property type="entry name" value="Fibronectin type III"/>
    <property type="match status" value="1"/>
</dbReference>
<keyword evidence="5" id="KW-1185">Reference proteome</keyword>
<keyword evidence="1" id="KW-0677">Repeat</keyword>
<dbReference type="EMBL" id="JACHLK010000011">
    <property type="protein sequence ID" value="MBB6562173.1"/>
    <property type="molecule type" value="Genomic_DNA"/>
</dbReference>
<feature type="domain" description="Fibronectin type-III" evidence="3">
    <location>
        <begin position="851"/>
        <end position="946"/>
    </location>
</feature>
<reference evidence="4 5" key="1">
    <citation type="submission" date="2020-08" db="EMBL/GenBank/DDBJ databases">
        <title>Functional genomics of gut bacteria from endangered species of beetles.</title>
        <authorList>
            <person name="Carlos-Shanley C."/>
        </authorList>
    </citation>
    <scope>NUCLEOTIDE SEQUENCE [LARGE SCALE GENOMIC DNA]</scope>
    <source>
        <strain evidence="4 5">S00198</strain>
    </source>
</reference>
<feature type="signal peptide" evidence="2">
    <location>
        <begin position="1"/>
        <end position="37"/>
    </location>
</feature>
<evidence type="ECO:0000256" key="2">
    <source>
        <dbReference type="SAM" id="SignalP"/>
    </source>
</evidence>
<name>A0A7X0PHR2_9BURK</name>
<dbReference type="Proteomes" id="UP000575083">
    <property type="component" value="Unassembled WGS sequence"/>
</dbReference>